<feature type="region of interest" description="Disordered" evidence="1">
    <location>
        <begin position="1"/>
        <end position="46"/>
    </location>
</feature>
<protein>
    <submittedName>
        <fullName evidence="3">Uncharacterized protein</fullName>
    </submittedName>
</protein>
<keyword evidence="4" id="KW-1185">Reference proteome</keyword>
<accession>A0A5B2XP34</accession>
<evidence type="ECO:0000313" key="4">
    <source>
        <dbReference type="Proteomes" id="UP000323454"/>
    </source>
</evidence>
<sequence length="248" mass="26921">MTAPPPPGWGQQPQGQPPYGYPQQQGQQQQGQPQPGQPPQYGQPKRRSRTGLIVTLAIVVVVLLGAGGYFFYLYSAYSKAQGSAASGQQPPPECKISEQTQAQAHTTNFFLKAKSKPDDLVPSTTCSWEQTEGKDGTDRRVLAILVTDYRGFKEDAEKQAGKAYSGFADHPVSGETVKKVPGLGDEASYSLPPVPGSQEVDLVIRKGSIVYKFEYIGENRGFFGNTPFPVDEGERITKLAAQDVLGQR</sequence>
<evidence type="ECO:0000313" key="3">
    <source>
        <dbReference type="EMBL" id="KAA2264629.1"/>
    </source>
</evidence>
<name>A0A5B2XP34_9PSEU</name>
<reference evidence="3 4" key="1">
    <citation type="submission" date="2019-09" db="EMBL/GenBank/DDBJ databases">
        <title>Goodfellowia gen. nov., a new genus of the Pseudonocardineae related to Actinoalloteichus, containing Goodfellowia coeruleoviolacea gen. nov., comb. nov. gen. nov., comb. nov.</title>
        <authorList>
            <person name="Labeda D."/>
        </authorList>
    </citation>
    <scope>NUCLEOTIDE SEQUENCE [LARGE SCALE GENOMIC DNA]</scope>
    <source>
        <strain evidence="3 4">AN110305</strain>
    </source>
</reference>
<dbReference type="EMBL" id="VUOB01000010">
    <property type="protein sequence ID" value="KAA2264629.1"/>
    <property type="molecule type" value="Genomic_DNA"/>
</dbReference>
<gene>
    <name evidence="3" type="ORF">F0L68_05895</name>
</gene>
<organism evidence="3 4">
    <name type="scientific">Solihabitans fulvus</name>
    <dbReference type="NCBI Taxonomy" id="1892852"/>
    <lineage>
        <taxon>Bacteria</taxon>
        <taxon>Bacillati</taxon>
        <taxon>Actinomycetota</taxon>
        <taxon>Actinomycetes</taxon>
        <taxon>Pseudonocardiales</taxon>
        <taxon>Pseudonocardiaceae</taxon>
        <taxon>Solihabitans</taxon>
    </lineage>
</organism>
<feature type="compositionally biased region" description="Low complexity" evidence="1">
    <location>
        <begin position="21"/>
        <end position="43"/>
    </location>
</feature>
<dbReference type="AlphaFoldDB" id="A0A5B2XP34"/>
<feature type="transmembrane region" description="Helical" evidence="2">
    <location>
        <begin position="52"/>
        <end position="74"/>
    </location>
</feature>
<dbReference type="Proteomes" id="UP000323454">
    <property type="component" value="Unassembled WGS sequence"/>
</dbReference>
<proteinExistence type="predicted"/>
<keyword evidence="2" id="KW-0472">Membrane</keyword>
<dbReference type="OrthoDB" id="3687320at2"/>
<reference evidence="3 4" key="2">
    <citation type="submission" date="2019-09" db="EMBL/GenBank/DDBJ databases">
        <authorList>
            <person name="Jin C."/>
        </authorList>
    </citation>
    <scope>NUCLEOTIDE SEQUENCE [LARGE SCALE GENOMIC DNA]</scope>
    <source>
        <strain evidence="3 4">AN110305</strain>
    </source>
</reference>
<keyword evidence="2" id="KW-1133">Transmembrane helix</keyword>
<keyword evidence="2" id="KW-0812">Transmembrane</keyword>
<evidence type="ECO:0000256" key="1">
    <source>
        <dbReference type="SAM" id="MobiDB-lite"/>
    </source>
</evidence>
<dbReference type="RefSeq" id="WP_149848433.1">
    <property type="nucleotide sequence ID" value="NZ_VUOB01000010.1"/>
</dbReference>
<evidence type="ECO:0000256" key="2">
    <source>
        <dbReference type="SAM" id="Phobius"/>
    </source>
</evidence>
<comment type="caution">
    <text evidence="3">The sequence shown here is derived from an EMBL/GenBank/DDBJ whole genome shotgun (WGS) entry which is preliminary data.</text>
</comment>